<accession>A0ABU0JCU7</accession>
<name>A0ABU0JCU7_9HYPH</name>
<dbReference type="SMART" id="SM00382">
    <property type="entry name" value="AAA"/>
    <property type="match status" value="1"/>
</dbReference>
<comment type="caution">
    <text evidence="5">The sequence shown here is derived from an EMBL/GenBank/DDBJ whole genome shotgun (WGS) entry which is preliminary data.</text>
</comment>
<protein>
    <submittedName>
        <fullName evidence="5">Branched-chain amino acid transport system ATP-binding protein</fullName>
    </submittedName>
</protein>
<organism evidence="5 6">
    <name type="scientific">Labrys wisconsinensis</name>
    <dbReference type="NCBI Taxonomy" id="425677"/>
    <lineage>
        <taxon>Bacteria</taxon>
        <taxon>Pseudomonadati</taxon>
        <taxon>Pseudomonadota</taxon>
        <taxon>Alphaproteobacteria</taxon>
        <taxon>Hyphomicrobiales</taxon>
        <taxon>Xanthobacteraceae</taxon>
        <taxon>Labrys</taxon>
    </lineage>
</organism>
<dbReference type="InterPro" id="IPR027417">
    <property type="entry name" value="P-loop_NTPase"/>
</dbReference>
<dbReference type="GO" id="GO:0005524">
    <property type="term" value="F:ATP binding"/>
    <property type="evidence" value="ECO:0007669"/>
    <property type="project" value="UniProtKB-KW"/>
</dbReference>
<evidence type="ECO:0000259" key="4">
    <source>
        <dbReference type="PROSITE" id="PS50893"/>
    </source>
</evidence>
<keyword evidence="6" id="KW-1185">Reference proteome</keyword>
<evidence type="ECO:0000256" key="1">
    <source>
        <dbReference type="ARBA" id="ARBA00022448"/>
    </source>
</evidence>
<dbReference type="Pfam" id="PF12399">
    <property type="entry name" value="BCA_ABC_TP_C"/>
    <property type="match status" value="1"/>
</dbReference>
<reference evidence="5 6" key="1">
    <citation type="submission" date="2023-07" db="EMBL/GenBank/DDBJ databases">
        <title>Genomic Encyclopedia of Type Strains, Phase IV (KMG-IV): sequencing the most valuable type-strain genomes for metagenomic binning, comparative biology and taxonomic classification.</title>
        <authorList>
            <person name="Goeker M."/>
        </authorList>
    </citation>
    <scope>NUCLEOTIDE SEQUENCE [LARGE SCALE GENOMIC DNA]</scope>
    <source>
        <strain evidence="5 6">DSM 19619</strain>
    </source>
</reference>
<keyword evidence="2" id="KW-0547">Nucleotide-binding</keyword>
<dbReference type="PANTHER" id="PTHR45772">
    <property type="entry name" value="CONSERVED COMPONENT OF ABC TRANSPORTER FOR NATURAL AMINO ACIDS-RELATED"/>
    <property type="match status" value="1"/>
</dbReference>
<sequence>MLLEVRGLTKRFGGLLAVDQVSFGVKHAAVHAIIGPNGAGKTSVFNCITSFEKPTSGVVLLDGARIDGLAPHVVAAHRVARTYQNVRLFPHVSALDNVLIGRHRLLKAGIWDAIAGTRRFRQEQAAALEVARELLAFVGISHRGDTLARNMPYGDQRRLEIARALATDPRLLLLDEPAAGMNPQEGMRLVGLIQRIREERGVTVVMIEHHMRVVMAVSDRITVLDRGHVLAEGRPAEIHADERVIAAYLGTPAADDRPPSDFREVRGA</sequence>
<dbReference type="PANTHER" id="PTHR45772:SF7">
    <property type="entry name" value="AMINO ACID ABC TRANSPORTER ATP-BINDING PROTEIN"/>
    <property type="match status" value="1"/>
</dbReference>
<feature type="domain" description="ABC transporter" evidence="4">
    <location>
        <begin position="3"/>
        <end position="251"/>
    </location>
</feature>
<dbReference type="InterPro" id="IPR003439">
    <property type="entry name" value="ABC_transporter-like_ATP-bd"/>
</dbReference>
<evidence type="ECO:0000313" key="5">
    <source>
        <dbReference type="EMBL" id="MDQ0472101.1"/>
    </source>
</evidence>
<gene>
    <name evidence="5" type="ORF">QO011_005130</name>
</gene>
<keyword evidence="3 5" id="KW-0067">ATP-binding</keyword>
<dbReference type="InterPro" id="IPR003593">
    <property type="entry name" value="AAA+_ATPase"/>
</dbReference>
<dbReference type="CDD" id="cd03219">
    <property type="entry name" value="ABC_Mj1267_LivG_branched"/>
    <property type="match status" value="1"/>
</dbReference>
<dbReference type="InterPro" id="IPR032823">
    <property type="entry name" value="BCA_ABC_TP_C"/>
</dbReference>
<dbReference type="Pfam" id="PF00005">
    <property type="entry name" value="ABC_tran"/>
    <property type="match status" value="1"/>
</dbReference>
<proteinExistence type="predicted"/>
<evidence type="ECO:0000256" key="3">
    <source>
        <dbReference type="ARBA" id="ARBA00022840"/>
    </source>
</evidence>
<dbReference type="PROSITE" id="PS50893">
    <property type="entry name" value="ABC_TRANSPORTER_2"/>
    <property type="match status" value="1"/>
</dbReference>
<dbReference type="Proteomes" id="UP001242480">
    <property type="component" value="Unassembled WGS sequence"/>
</dbReference>
<keyword evidence="1" id="KW-0813">Transport</keyword>
<evidence type="ECO:0000256" key="2">
    <source>
        <dbReference type="ARBA" id="ARBA00022741"/>
    </source>
</evidence>
<dbReference type="InterPro" id="IPR051120">
    <property type="entry name" value="ABC_AA/LPS_Transport"/>
</dbReference>
<evidence type="ECO:0000313" key="6">
    <source>
        <dbReference type="Proteomes" id="UP001242480"/>
    </source>
</evidence>
<dbReference type="RefSeq" id="WP_307278364.1">
    <property type="nucleotide sequence ID" value="NZ_JAUSVX010000011.1"/>
</dbReference>
<dbReference type="Gene3D" id="3.40.50.300">
    <property type="entry name" value="P-loop containing nucleotide triphosphate hydrolases"/>
    <property type="match status" value="1"/>
</dbReference>
<dbReference type="SUPFAM" id="SSF52540">
    <property type="entry name" value="P-loop containing nucleoside triphosphate hydrolases"/>
    <property type="match status" value="1"/>
</dbReference>
<dbReference type="EMBL" id="JAUSVX010000011">
    <property type="protein sequence ID" value="MDQ0472101.1"/>
    <property type="molecule type" value="Genomic_DNA"/>
</dbReference>